<dbReference type="InterPro" id="IPR011990">
    <property type="entry name" value="TPR-like_helical_dom_sf"/>
</dbReference>
<dbReference type="InterPro" id="IPR051012">
    <property type="entry name" value="CellSynth/LPSAsmb/PSIAsmb"/>
</dbReference>
<dbReference type="SUPFAM" id="SSF48452">
    <property type="entry name" value="TPR-like"/>
    <property type="match status" value="1"/>
</dbReference>
<feature type="repeat" description="TPR" evidence="3">
    <location>
        <begin position="202"/>
        <end position="235"/>
    </location>
</feature>
<dbReference type="Gene3D" id="1.25.40.10">
    <property type="entry name" value="Tetratricopeptide repeat domain"/>
    <property type="match status" value="2"/>
</dbReference>
<dbReference type="OrthoDB" id="581415at2"/>
<dbReference type="EMBL" id="MRCE01000012">
    <property type="protein sequence ID" value="OKH37416.1"/>
    <property type="molecule type" value="Genomic_DNA"/>
</dbReference>
<organism evidence="6 7">
    <name type="scientific">[Phormidium ambiguum] IAM M-71</name>
    <dbReference type="NCBI Taxonomy" id="454136"/>
    <lineage>
        <taxon>Bacteria</taxon>
        <taxon>Bacillati</taxon>
        <taxon>Cyanobacteriota</taxon>
        <taxon>Cyanophyceae</taxon>
        <taxon>Oscillatoriophycideae</taxon>
        <taxon>Aerosakkonematales</taxon>
        <taxon>Aerosakkonemataceae</taxon>
        <taxon>Floridanema</taxon>
    </lineage>
</organism>
<gene>
    <name evidence="6" type="ORF">NIES2119_14330</name>
</gene>
<dbReference type="SMART" id="SM00028">
    <property type="entry name" value="TPR"/>
    <property type="match status" value="3"/>
</dbReference>
<evidence type="ECO:0000256" key="1">
    <source>
        <dbReference type="ARBA" id="ARBA00022737"/>
    </source>
</evidence>
<evidence type="ECO:0000256" key="2">
    <source>
        <dbReference type="ARBA" id="ARBA00022803"/>
    </source>
</evidence>
<sequence>MLIRVQKSFVSEKLRRWLIVGFLLLGTLSFVIPTLMPLFGGLPNRESSSARTPASAIQTPAGKQEELQAQAKGYQLVLQREPDNETALKGLLFTQLELVRLGAADVKTTIEPLEKLAKLKPENTEYSILLAQARQQTGDREGAAKAYRSILESQPGDVKALQGLVSLLLAEGRPEAAIGLLQDTLESAANLNQIKPNTVNVISVQLMLGQVYAEQNRFNDAIAIYDNAIKANKEDFRPVLAKALVLQKQGKTEDAKSLFNSAANLAPAQYKDQIVQLASQPPAAASPASATPSTQEKTETKN</sequence>
<keyword evidence="5" id="KW-1133">Transmembrane helix</keyword>
<feature type="transmembrane region" description="Helical" evidence="5">
    <location>
        <begin position="17"/>
        <end position="39"/>
    </location>
</feature>
<keyword evidence="5" id="KW-0472">Membrane</keyword>
<feature type="region of interest" description="Disordered" evidence="4">
    <location>
        <begin position="277"/>
        <end position="302"/>
    </location>
</feature>
<dbReference type="PANTHER" id="PTHR45586:SF1">
    <property type="entry name" value="LIPOPOLYSACCHARIDE ASSEMBLY PROTEIN B"/>
    <property type="match status" value="1"/>
</dbReference>
<dbReference type="PANTHER" id="PTHR45586">
    <property type="entry name" value="TPR REPEAT-CONTAINING PROTEIN PA4667"/>
    <property type="match status" value="1"/>
</dbReference>
<name>A0A1U7IJU2_9CYAN</name>
<dbReference type="PROSITE" id="PS50005">
    <property type="entry name" value="TPR"/>
    <property type="match status" value="1"/>
</dbReference>
<keyword evidence="2 3" id="KW-0802">TPR repeat</keyword>
<keyword evidence="1" id="KW-0677">Repeat</keyword>
<dbReference type="Proteomes" id="UP000185860">
    <property type="component" value="Unassembled WGS sequence"/>
</dbReference>
<proteinExistence type="predicted"/>
<dbReference type="AlphaFoldDB" id="A0A1U7IJU2"/>
<feature type="compositionally biased region" description="Low complexity" evidence="4">
    <location>
        <begin position="278"/>
        <end position="295"/>
    </location>
</feature>
<evidence type="ECO:0000256" key="4">
    <source>
        <dbReference type="SAM" id="MobiDB-lite"/>
    </source>
</evidence>
<accession>A0A1U7IJU2</accession>
<dbReference type="InterPro" id="IPR019734">
    <property type="entry name" value="TPR_rpt"/>
</dbReference>
<dbReference type="STRING" id="454136.NIES2119_14330"/>
<evidence type="ECO:0000256" key="5">
    <source>
        <dbReference type="SAM" id="Phobius"/>
    </source>
</evidence>
<evidence type="ECO:0000313" key="7">
    <source>
        <dbReference type="Proteomes" id="UP000185860"/>
    </source>
</evidence>
<protein>
    <submittedName>
        <fullName evidence="6">Tfp pilus assembly protein PilF</fullName>
    </submittedName>
</protein>
<comment type="caution">
    <text evidence="6">The sequence shown here is derived from an EMBL/GenBank/DDBJ whole genome shotgun (WGS) entry which is preliminary data.</text>
</comment>
<reference evidence="6 7" key="1">
    <citation type="submission" date="2016-11" db="EMBL/GenBank/DDBJ databases">
        <title>Draft Genome Sequences of Nine Cyanobacterial Strains from Diverse Habitats.</title>
        <authorList>
            <person name="Zhu T."/>
            <person name="Hou S."/>
            <person name="Lu X."/>
            <person name="Hess W.R."/>
        </authorList>
    </citation>
    <scope>NUCLEOTIDE SEQUENCE [LARGE SCALE GENOMIC DNA]</scope>
    <source>
        <strain evidence="6 7">IAM M-71</strain>
    </source>
</reference>
<keyword evidence="5" id="KW-0812">Transmembrane</keyword>
<evidence type="ECO:0000313" key="6">
    <source>
        <dbReference type="EMBL" id="OKH37416.1"/>
    </source>
</evidence>
<dbReference type="Pfam" id="PF13429">
    <property type="entry name" value="TPR_15"/>
    <property type="match status" value="1"/>
</dbReference>
<evidence type="ECO:0000256" key="3">
    <source>
        <dbReference type="PROSITE-ProRule" id="PRU00339"/>
    </source>
</evidence>